<reference evidence="3" key="1">
    <citation type="journal article" date="2015" name="J. Med. Entomol.">
        <title>A Deep Insight Into the Sialotranscriptome of the Chagas Disease Vector, Panstrongylus megistus (Hemiptera: Heteroptera).</title>
        <authorList>
            <person name="Ribeiro J.M."/>
            <person name="Schwarz A."/>
            <person name="Francischetti I.M."/>
        </authorList>
    </citation>
    <scope>NUCLEOTIDE SEQUENCE</scope>
    <source>
        <tissue evidence="3">Salivary glands</tissue>
    </source>
</reference>
<evidence type="ECO:0000256" key="1">
    <source>
        <dbReference type="SAM" id="MobiDB-lite"/>
    </source>
</evidence>
<proteinExistence type="evidence at transcript level"/>
<dbReference type="CDD" id="cd08888">
    <property type="entry name" value="SRPBCC_PITPNA-B_like"/>
    <property type="match status" value="1"/>
</dbReference>
<dbReference type="Gene3D" id="3.30.530.20">
    <property type="match status" value="1"/>
</dbReference>
<dbReference type="GO" id="GO:0031210">
    <property type="term" value="F:phosphatidylcholine binding"/>
    <property type="evidence" value="ECO:0007669"/>
    <property type="project" value="TreeGrafter"/>
</dbReference>
<evidence type="ECO:0000259" key="2">
    <source>
        <dbReference type="Pfam" id="PF02121"/>
    </source>
</evidence>
<protein>
    <submittedName>
        <fullName evidence="3">Putative phosphatidylinositol transfer protein</fullName>
    </submittedName>
</protein>
<dbReference type="EMBL" id="GBGD01002510">
    <property type="protein sequence ID" value="JAC86379.1"/>
    <property type="molecule type" value="mRNA"/>
</dbReference>
<dbReference type="Pfam" id="PF02121">
    <property type="entry name" value="IP_trans"/>
    <property type="match status" value="1"/>
</dbReference>
<dbReference type="GO" id="GO:0008525">
    <property type="term" value="F:phosphatidylcholine transporter activity"/>
    <property type="evidence" value="ECO:0007669"/>
    <property type="project" value="TreeGrafter"/>
</dbReference>
<dbReference type="PRINTS" id="PR00391">
    <property type="entry name" value="PITRANSFER"/>
</dbReference>
<sequence length="272" mass="31705">MLIKEYRVTLPLTVEEYQVAQLFSVAEASKNETGGGEGIEVLKNEPFDDHPLLGGKYSKGQYTYKIYHLQSKVPAFIRLLAPKGSLEIHEEAWNAYPYCRTVLTNPNYMKDKFVIIVETLHVGDRGMSPNVHELNEEKLKLRDVVMIDIGSDPVSPADYKEDEDPRKFKSQKTGRGPLDSAVWREKVEPVMTCYKLVTVEFKWFGLQSRIENFIQKSERRLFTTFHRQLFCWMDRWYGLTMEDIRKIEETTKEELDQQRNVGQVRGMHADCE</sequence>
<name>A0A069DYB7_9HEMI</name>
<dbReference type="InterPro" id="IPR001666">
    <property type="entry name" value="PI_transfer"/>
</dbReference>
<dbReference type="InterPro" id="IPR023393">
    <property type="entry name" value="START-like_dom_sf"/>
</dbReference>
<feature type="domain" description="Phosphatidylinositol transfer protein N-terminal" evidence="2">
    <location>
        <begin position="1"/>
        <end position="253"/>
    </location>
</feature>
<dbReference type="InterPro" id="IPR055261">
    <property type="entry name" value="PI_transfer_N"/>
</dbReference>
<evidence type="ECO:0000313" key="3">
    <source>
        <dbReference type="EMBL" id="JAC86379.1"/>
    </source>
</evidence>
<dbReference type="GO" id="GO:0035091">
    <property type="term" value="F:phosphatidylinositol binding"/>
    <property type="evidence" value="ECO:0007669"/>
    <property type="project" value="TreeGrafter"/>
</dbReference>
<dbReference type="PANTHER" id="PTHR10658:SF11">
    <property type="entry name" value="VIBRATOR, ISOFORM B"/>
    <property type="match status" value="1"/>
</dbReference>
<accession>A0A069DYB7</accession>
<feature type="region of interest" description="Disordered" evidence="1">
    <location>
        <begin position="155"/>
        <end position="175"/>
    </location>
</feature>
<dbReference type="AlphaFoldDB" id="A0A069DYB7"/>
<organism evidence="3">
    <name type="scientific">Panstrongylus megistus</name>
    <dbReference type="NCBI Taxonomy" id="65343"/>
    <lineage>
        <taxon>Eukaryota</taxon>
        <taxon>Metazoa</taxon>
        <taxon>Ecdysozoa</taxon>
        <taxon>Arthropoda</taxon>
        <taxon>Hexapoda</taxon>
        <taxon>Insecta</taxon>
        <taxon>Pterygota</taxon>
        <taxon>Neoptera</taxon>
        <taxon>Paraneoptera</taxon>
        <taxon>Hemiptera</taxon>
        <taxon>Heteroptera</taxon>
        <taxon>Panheteroptera</taxon>
        <taxon>Cimicomorpha</taxon>
        <taxon>Reduviidae</taxon>
        <taxon>Triatominae</taxon>
        <taxon>Panstrongylus</taxon>
    </lineage>
</organism>
<dbReference type="GO" id="GO:0005737">
    <property type="term" value="C:cytoplasm"/>
    <property type="evidence" value="ECO:0007669"/>
    <property type="project" value="TreeGrafter"/>
</dbReference>
<dbReference type="SUPFAM" id="SSF55961">
    <property type="entry name" value="Bet v1-like"/>
    <property type="match status" value="1"/>
</dbReference>
<dbReference type="PANTHER" id="PTHR10658">
    <property type="entry name" value="PHOSPHATIDYLINOSITOL TRANSFER PROTEIN"/>
    <property type="match status" value="1"/>
</dbReference>
<dbReference type="FunFam" id="3.30.530.20:FF:000025">
    <property type="entry name" value="Phosphatidylinositol transfer protein beta"/>
    <property type="match status" value="1"/>
</dbReference>
<dbReference type="GO" id="GO:0008526">
    <property type="term" value="F:phosphatidylinositol transfer activity"/>
    <property type="evidence" value="ECO:0007669"/>
    <property type="project" value="TreeGrafter"/>
</dbReference>